<evidence type="ECO:0000313" key="2">
    <source>
        <dbReference type="Proteomes" id="UP001558632"/>
    </source>
</evidence>
<comment type="caution">
    <text evidence="1">The sequence shown here is derived from an EMBL/GenBank/DDBJ whole genome shotgun (WGS) entry which is preliminary data.</text>
</comment>
<protein>
    <submittedName>
        <fullName evidence="1">Ribonuclease</fullName>
    </submittedName>
</protein>
<gene>
    <name evidence="1" type="ORF">TSPI_11099</name>
</gene>
<dbReference type="Proteomes" id="UP001558632">
    <property type="component" value="Unassembled WGS sequence"/>
</dbReference>
<accession>A0ABR3KNI3</accession>
<organism evidence="1 2">
    <name type="scientific">Trichinella spiralis</name>
    <name type="common">Trichina worm</name>
    <dbReference type="NCBI Taxonomy" id="6334"/>
    <lineage>
        <taxon>Eukaryota</taxon>
        <taxon>Metazoa</taxon>
        <taxon>Ecdysozoa</taxon>
        <taxon>Nematoda</taxon>
        <taxon>Enoplea</taxon>
        <taxon>Dorylaimia</taxon>
        <taxon>Trichinellida</taxon>
        <taxon>Trichinellidae</taxon>
        <taxon>Trichinella</taxon>
    </lineage>
</organism>
<sequence length="103" mass="11605">MPLTLLHMQRHQLACLPTSLDIVDPTDKMPHLLQIFRAHNPKIDTTSVDNNNLCTGTPKQNGSWWTLCPLIADQEIHLHNGTITLSSSLSTTCPIFRYPTPFE</sequence>
<keyword evidence="2" id="KW-1185">Reference proteome</keyword>
<reference evidence="1 2" key="1">
    <citation type="submission" date="2024-07" db="EMBL/GenBank/DDBJ databases">
        <title>Enhanced genomic and transcriptomic resources for Trichinella pseudospiralis and T. spiralis underpin the discovery of pronounced molecular differences between stages and species.</title>
        <authorList>
            <person name="Pasi K.K."/>
            <person name="La Rosa G."/>
            <person name="Gomez-Morales M.A."/>
            <person name="Tosini F."/>
            <person name="Sumanam S."/>
            <person name="Young N.D."/>
            <person name="Chang B.C."/>
            <person name="Robin G.B."/>
        </authorList>
    </citation>
    <scope>NUCLEOTIDE SEQUENCE [LARGE SCALE GENOMIC DNA]</scope>
    <source>
        <strain evidence="1">ISS534</strain>
    </source>
</reference>
<name>A0ABR3KNI3_TRISP</name>
<proteinExistence type="predicted"/>
<dbReference type="EMBL" id="JBEUSY010000217">
    <property type="protein sequence ID" value="KAL1242224.1"/>
    <property type="molecule type" value="Genomic_DNA"/>
</dbReference>
<evidence type="ECO:0000313" key="1">
    <source>
        <dbReference type="EMBL" id="KAL1242224.1"/>
    </source>
</evidence>